<evidence type="ECO:0000313" key="2">
    <source>
        <dbReference type="Proteomes" id="UP000069272"/>
    </source>
</evidence>
<protein>
    <submittedName>
        <fullName evidence="1">Uncharacterized protein</fullName>
    </submittedName>
</protein>
<keyword evidence="2" id="KW-1185">Reference proteome</keyword>
<accession>A0A182FE56</accession>
<sequence>MLSRNLKHLDYTSRFYQLKSDDFEFNSYDEFMATEDAIERSLSFGMEWTAEKINVLHPEQTGVHVACFDLSSLLQQGPDVCIDCYVTYNVATIENECVELQLNVGPLTISRTQLYSTALSVQLFSEGETYRDLLTITCTSEQLAIEISYKSEHIGVGLKDFFVGRLGFAEVLSSVEDRSLLYCGDNSYWQGMLIRLDRLIEQRMKAKLYCRFLHQLATLVQSIYSDYEENCSVRLCATNENGTASELKQRLLEEISSKLEQPTNADDHRRREFCTDIIYCSLSTPLDTTIATLVNTNQILSITISTIVDANVNSN</sequence>
<dbReference type="Proteomes" id="UP000069272">
    <property type="component" value="Chromosome 3L"/>
</dbReference>
<dbReference type="VEuPathDB" id="VectorBase:AALB20_032407"/>
<dbReference type="EnsemblMetazoa" id="AALB004797-RA">
    <property type="protein sequence ID" value="AALB004797-PA"/>
    <property type="gene ID" value="AALB004797"/>
</dbReference>
<evidence type="ECO:0000313" key="1">
    <source>
        <dbReference type="EnsemblMetazoa" id="AALB004797-PA"/>
    </source>
</evidence>
<dbReference type="VEuPathDB" id="VectorBase:AALB004797"/>
<organism evidence="1 2">
    <name type="scientific">Anopheles albimanus</name>
    <name type="common">New world malaria mosquito</name>
    <dbReference type="NCBI Taxonomy" id="7167"/>
    <lineage>
        <taxon>Eukaryota</taxon>
        <taxon>Metazoa</taxon>
        <taxon>Ecdysozoa</taxon>
        <taxon>Arthropoda</taxon>
        <taxon>Hexapoda</taxon>
        <taxon>Insecta</taxon>
        <taxon>Pterygota</taxon>
        <taxon>Neoptera</taxon>
        <taxon>Endopterygota</taxon>
        <taxon>Diptera</taxon>
        <taxon>Nematocera</taxon>
        <taxon>Culicoidea</taxon>
        <taxon>Culicidae</taxon>
        <taxon>Anophelinae</taxon>
        <taxon>Anopheles</taxon>
    </lineage>
</organism>
<name>A0A182FE56_ANOAL</name>
<reference evidence="1 2" key="1">
    <citation type="journal article" date="2017" name="G3 (Bethesda)">
        <title>The Physical Genome Mapping of Anopheles albimanus Corrected Scaffold Misassemblies and Identified Interarm Rearrangements in Genus Anopheles.</title>
        <authorList>
            <person name="Artemov G.N."/>
            <person name="Peery A.N."/>
            <person name="Jiang X."/>
            <person name="Tu Z."/>
            <person name="Stegniy V.N."/>
            <person name="Sharakhova M.V."/>
            <person name="Sharakhov I.V."/>
        </authorList>
    </citation>
    <scope>NUCLEOTIDE SEQUENCE [LARGE SCALE GENOMIC DNA]</scope>
    <source>
        <strain evidence="1 2">ALBI9_A</strain>
    </source>
</reference>
<reference evidence="1" key="2">
    <citation type="submission" date="2022-08" db="UniProtKB">
        <authorList>
            <consortium name="EnsemblMetazoa"/>
        </authorList>
    </citation>
    <scope>IDENTIFICATION</scope>
    <source>
        <strain evidence="1">STECLA/ALBI9_A</strain>
    </source>
</reference>
<dbReference type="AlphaFoldDB" id="A0A182FE56"/>
<proteinExistence type="predicted"/>